<name>X1CVH8_9ZZZZ</name>
<evidence type="ECO:0000313" key="2">
    <source>
        <dbReference type="EMBL" id="GAH12466.1"/>
    </source>
</evidence>
<feature type="region of interest" description="Disordered" evidence="1">
    <location>
        <begin position="89"/>
        <end position="108"/>
    </location>
</feature>
<proteinExistence type="predicted"/>
<sequence>TFEHNLIDKWDHDTLVKTYCIEGARDIDGTIDISLDEGGGKHFGEIMKQTEFDVIIGLGGAGCPTLTLPNCKWKSGEFDINISGEPMMESAGFTSHPSNASECSNVVS</sequence>
<reference evidence="2" key="1">
    <citation type="journal article" date="2014" name="Front. Microbiol.">
        <title>High frequency of phylogenetically diverse reductive dehalogenase-homologous genes in deep subseafloor sedimentary metagenomes.</title>
        <authorList>
            <person name="Kawai M."/>
            <person name="Futagami T."/>
            <person name="Toyoda A."/>
            <person name="Takaki Y."/>
            <person name="Nishi S."/>
            <person name="Hori S."/>
            <person name="Arai W."/>
            <person name="Tsubouchi T."/>
            <person name="Morono Y."/>
            <person name="Uchiyama I."/>
            <person name="Ito T."/>
            <person name="Fujiyama A."/>
            <person name="Inagaki F."/>
            <person name="Takami H."/>
        </authorList>
    </citation>
    <scope>NUCLEOTIDE SEQUENCE</scope>
    <source>
        <strain evidence="2">Expedition CK06-06</strain>
    </source>
</reference>
<feature type="non-terminal residue" evidence="2">
    <location>
        <position position="1"/>
    </location>
</feature>
<protein>
    <submittedName>
        <fullName evidence="2">Uncharacterized protein</fullName>
    </submittedName>
</protein>
<feature type="compositionally biased region" description="Polar residues" evidence="1">
    <location>
        <begin position="92"/>
        <end position="108"/>
    </location>
</feature>
<organism evidence="2">
    <name type="scientific">marine sediment metagenome</name>
    <dbReference type="NCBI Taxonomy" id="412755"/>
    <lineage>
        <taxon>unclassified sequences</taxon>
        <taxon>metagenomes</taxon>
        <taxon>ecological metagenomes</taxon>
    </lineage>
</organism>
<dbReference type="EMBL" id="BART01031261">
    <property type="protein sequence ID" value="GAH12466.1"/>
    <property type="molecule type" value="Genomic_DNA"/>
</dbReference>
<gene>
    <name evidence="2" type="ORF">S01H4_54344</name>
</gene>
<accession>X1CVH8</accession>
<evidence type="ECO:0000256" key="1">
    <source>
        <dbReference type="SAM" id="MobiDB-lite"/>
    </source>
</evidence>
<comment type="caution">
    <text evidence="2">The sequence shown here is derived from an EMBL/GenBank/DDBJ whole genome shotgun (WGS) entry which is preliminary data.</text>
</comment>
<dbReference type="AlphaFoldDB" id="X1CVH8"/>